<dbReference type="Proteomes" id="UP000838878">
    <property type="component" value="Chromosome 3"/>
</dbReference>
<gene>
    <name evidence="8" type="ORF">BINO364_LOCUS8848</name>
</gene>
<dbReference type="InterPro" id="IPR001790">
    <property type="entry name" value="Ribosomal_uL10"/>
</dbReference>
<evidence type="ECO:0000256" key="1">
    <source>
        <dbReference type="ARBA" id="ARBA00002200"/>
    </source>
</evidence>
<comment type="function">
    <text evidence="1 5">Ribosomal protein P0 is the functional equivalent of E.coli protein L10.</text>
</comment>
<keyword evidence="4 5" id="KW-0687">Ribonucleoprotein</keyword>
<reference evidence="8" key="1">
    <citation type="submission" date="2021-12" db="EMBL/GenBank/DDBJ databases">
        <authorList>
            <person name="Martin H S."/>
        </authorList>
    </citation>
    <scope>NUCLEOTIDE SEQUENCE</scope>
</reference>
<feature type="region of interest" description="Disordered" evidence="6">
    <location>
        <begin position="250"/>
        <end position="278"/>
    </location>
</feature>
<dbReference type="EMBL" id="OV170223">
    <property type="protein sequence ID" value="CAH0722968.1"/>
    <property type="molecule type" value="Genomic_DNA"/>
</dbReference>
<dbReference type="Gene3D" id="3.90.105.20">
    <property type="match status" value="1"/>
</dbReference>
<accession>A0A8J9VI70</accession>
<evidence type="ECO:0000256" key="5">
    <source>
        <dbReference type="PIRNR" id="PIRNR039087"/>
    </source>
</evidence>
<dbReference type="GO" id="GO:0070180">
    <property type="term" value="F:large ribosomal subunit rRNA binding"/>
    <property type="evidence" value="ECO:0007669"/>
    <property type="project" value="TreeGrafter"/>
</dbReference>
<comment type="similarity">
    <text evidence="2 5">Belongs to the universal ribosomal protein uL10 family.</text>
</comment>
<dbReference type="GO" id="GO:0000027">
    <property type="term" value="P:ribosomal large subunit assembly"/>
    <property type="evidence" value="ECO:0007669"/>
    <property type="project" value="TreeGrafter"/>
</dbReference>
<dbReference type="GO" id="GO:0022625">
    <property type="term" value="C:cytosolic large ribosomal subunit"/>
    <property type="evidence" value="ECO:0007669"/>
    <property type="project" value="TreeGrafter"/>
</dbReference>
<feature type="domain" description="Large ribosomal subunit protein uL10-like insertion" evidence="7">
    <location>
        <begin position="72"/>
        <end position="141"/>
    </location>
</feature>
<dbReference type="InterPro" id="IPR040637">
    <property type="entry name" value="Ribosomal_uL10-like_insert"/>
</dbReference>
<dbReference type="Gene3D" id="3.30.70.1730">
    <property type="match status" value="1"/>
</dbReference>
<dbReference type="Pfam" id="PF17777">
    <property type="entry name" value="RL10P_insert"/>
    <property type="match status" value="1"/>
</dbReference>
<evidence type="ECO:0000256" key="6">
    <source>
        <dbReference type="SAM" id="MobiDB-lite"/>
    </source>
</evidence>
<evidence type="ECO:0000259" key="7">
    <source>
        <dbReference type="Pfam" id="PF17777"/>
    </source>
</evidence>
<dbReference type="PIRSF" id="PIRSF039087">
    <property type="entry name" value="L10E"/>
    <property type="match status" value="1"/>
</dbReference>
<evidence type="ECO:0000256" key="3">
    <source>
        <dbReference type="ARBA" id="ARBA00022980"/>
    </source>
</evidence>
<keyword evidence="3 5" id="KW-0689">Ribosomal protein</keyword>
<dbReference type="FunFam" id="3.90.105.20:FF:000001">
    <property type="entry name" value="60S acidic ribosomal protein P0"/>
    <property type="match status" value="1"/>
</dbReference>
<proteinExistence type="inferred from homology"/>
<dbReference type="SUPFAM" id="SSF160369">
    <property type="entry name" value="Ribosomal protein L10-like"/>
    <property type="match status" value="1"/>
</dbReference>
<feature type="compositionally biased region" description="Basic and acidic residues" evidence="6">
    <location>
        <begin position="254"/>
        <end position="263"/>
    </location>
</feature>
<protein>
    <recommendedName>
        <fullName evidence="5">60S acidic ribosomal protein P0</fullName>
    </recommendedName>
</protein>
<dbReference type="Pfam" id="PF00428">
    <property type="entry name" value="Ribosomal_60s"/>
    <property type="match status" value="1"/>
</dbReference>
<dbReference type="InterPro" id="IPR030670">
    <property type="entry name" value="uL10_eukaryotes"/>
</dbReference>
<dbReference type="InterPro" id="IPR043164">
    <property type="entry name" value="Ribosomal_uL10-like_insert_sf"/>
</dbReference>
<dbReference type="InterPro" id="IPR050323">
    <property type="entry name" value="Ribosomal_protein_uL10"/>
</dbReference>
<feature type="non-terminal residue" evidence="8">
    <location>
        <position position="278"/>
    </location>
</feature>
<dbReference type="OrthoDB" id="10259902at2759"/>
<name>A0A8J9VI70_9NEOP</name>
<dbReference type="GO" id="GO:0002181">
    <property type="term" value="P:cytoplasmic translation"/>
    <property type="evidence" value="ECO:0007669"/>
    <property type="project" value="TreeGrafter"/>
</dbReference>
<evidence type="ECO:0000313" key="8">
    <source>
        <dbReference type="EMBL" id="CAH0722968.1"/>
    </source>
</evidence>
<evidence type="ECO:0000256" key="2">
    <source>
        <dbReference type="ARBA" id="ARBA00008889"/>
    </source>
</evidence>
<dbReference type="InterPro" id="IPR043141">
    <property type="entry name" value="Ribosomal_uL10-like_sf"/>
</dbReference>
<keyword evidence="9" id="KW-1185">Reference proteome</keyword>
<organism evidence="8 9">
    <name type="scientific">Brenthis ino</name>
    <name type="common">lesser marbled fritillary</name>
    <dbReference type="NCBI Taxonomy" id="405034"/>
    <lineage>
        <taxon>Eukaryota</taxon>
        <taxon>Metazoa</taxon>
        <taxon>Ecdysozoa</taxon>
        <taxon>Arthropoda</taxon>
        <taxon>Hexapoda</taxon>
        <taxon>Insecta</taxon>
        <taxon>Pterygota</taxon>
        <taxon>Neoptera</taxon>
        <taxon>Endopterygota</taxon>
        <taxon>Lepidoptera</taxon>
        <taxon>Glossata</taxon>
        <taxon>Ditrysia</taxon>
        <taxon>Papilionoidea</taxon>
        <taxon>Nymphalidae</taxon>
        <taxon>Heliconiinae</taxon>
        <taxon>Argynnini</taxon>
        <taxon>Brenthis</taxon>
    </lineage>
</organism>
<dbReference type="Pfam" id="PF00466">
    <property type="entry name" value="Ribosomal_L10"/>
    <property type="match status" value="1"/>
</dbReference>
<dbReference type="PANTHER" id="PTHR45699:SF3">
    <property type="entry name" value="LARGE RIBOSOMAL SUBUNIT PROTEIN UL10"/>
    <property type="match status" value="1"/>
</dbReference>
<sequence length="278" mass="29621">MQQIRISLRGSSIVLMGKNTMMRKAIKDHLETNPALEKLLPHIKGNVGFVFTRGDLVEVRDKLLENKVRAPARPGAIAPLAVVIPAHNTGLGPEKTAFFQALSIPTKISKGTIEIINDVHILKPGDKVGASEATLLNMLNISPFSYGLVVKQVYDSGTIFAPAILDIKPEDLRAKFQQGVANVAALSLAISYPTLASAPHSIANGFKNLLAIAAVSEIEFKEATTIKEFIKDPSKFAAVAAPAAAAAAAPAAAAKEEEKKPEKEDSESDDDMGFGLFD</sequence>
<dbReference type="PANTHER" id="PTHR45699">
    <property type="entry name" value="60S ACIDIC RIBOSOMAL PROTEIN P0"/>
    <property type="match status" value="1"/>
</dbReference>
<dbReference type="CDD" id="cd05795">
    <property type="entry name" value="Ribosomal_P0_L10e"/>
    <property type="match status" value="1"/>
</dbReference>
<evidence type="ECO:0000256" key="4">
    <source>
        <dbReference type="ARBA" id="ARBA00023274"/>
    </source>
</evidence>
<dbReference type="AlphaFoldDB" id="A0A8J9VI70"/>
<evidence type="ECO:0000313" key="9">
    <source>
        <dbReference type="Proteomes" id="UP000838878"/>
    </source>
</evidence>
<dbReference type="GO" id="GO:0003735">
    <property type="term" value="F:structural constituent of ribosome"/>
    <property type="evidence" value="ECO:0007669"/>
    <property type="project" value="TreeGrafter"/>
</dbReference>